<dbReference type="Gene3D" id="3.20.20.140">
    <property type="entry name" value="Metal-dependent hydrolases"/>
    <property type="match status" value="1"/>
</dbReference>
<dbReference type="Proteomes" id="UP001210126">
    <property type="component" value="Unassembled WGS sequence"/>
</dbReference>
<dbReference type="EC" id="3.5.4.28" evidence="4"/>
<protein>
    <recommendedName>
        <fullName evidence="4">5-methylthioadenosine/S-adenosylhomocysteine deaminase</fullName>
        <shortName evidence="4">MTA/SAH deaminase</shortName>
        <ecNumber evidence="4">3.5.4.28</ecNumber>
        <ecNumber evidence="4">3.5.4.31</ecNumber>
    </recommendedName>
</protein>
<evidence type="ECO:0000313" key="11">
    <source>
        <dbReference type="EMBL" id="MRZ04833.1"/>
    </source>
</evidence>
<evidence type="ECO:0000313" key="19">
    <source>
        <dbReference type="Proteomes" id="UP000471216"/>
    </source>
</evidence>
<comment type="function">
    <text evidence="4">Catalyzes the deamination of 5-methylthioadenosine and S-adenosyl-L-homocysteine into 5-methylthioinosine and S-inosyl-L-homocysteine, respectively. Is also able to deaminate adenosine.</text>
</comment>
<comment type="catalytic activity">
    <reaction evidence="4">
        <text>S-adenosyl-L-homocysteine + H2O + H(+) = S-inosyl-L-homocysteine + NH4(+)</text>
        <dbReference type="Rhea" id="RHEA:20716"/>
        <dbReference type="ChEBI" id="CHEBI:15377"/>
        <dbReference type="ChEBI" id="CHEBI:15378"/>
        <dbReference type="ChEBI" id="CHEBI:28938"/>
        <dbReference type="ChEBI" id="CHEBI:57856"/>
        <dbReference type="ChEBI" id="CHEBI:57985"/>
        <dbReference type="EC" id="3.5.4.28"/>
    </reaction>
</comment>
<dbReference type="FunFam" id="3.20.20.140:FF:000014">
    <property type="entry name" value="5-methylthioadenosine/S-adenosylhomocysteine deaminase"/>
    <property type="match status" value="1"/>
</dbReference>
<evidence type="ECO:0000256" key="2">
    <source>
        <dbReference type="ARBA" id="ARBA00022801"/>
    </source>
</evidence>
<dbReference type="HAMAP" id="MF_01281">
    <property type="entry name" value="MTA_SAH_deamin"/>
    <property type="match status" value="1"/>
</dbReference>
<dbReference type="InterPro" id="IPR023512">
    <property type="entry name" value="Deaminase_MtaD/DadD"/>
</dbReference>
<dbReference type="AlphaFoldDB" id="A0A174P468"/>
<dbReference type="InterPro" id="IPR050287">
    <property type="entry name" value="MTA/SAH_deaminase"/>
</dbReference>
<comment type="cofactor">
    <cofactor evidence="4">
        <name>Zn(2+)</name>
        <dbReference type="ChEBI" id="CHEBI:29105"/>
    </cofactor>
    <text evidence="4">Binds 1 zinc ion per subunit.</text>
</comment>
<evidence type="ECO:0000313" key="7">
    <source>
        <dbReference type="EMBL" id="CUO37574.1"/>
    </source>
</evidence>
<evidence type="ECO:0000313" key="18">
    <source>
        <dbReference type="Proteomes" id="UP000450599"/>
    </source>
</evidence>
<dbReference type="Proteomes" id="UP000471216">
    <property type="component" value="Unassembled WGS sequence"/>
</dbReference>
<dbReference type="Gene3D" id="2.30.40.10">
    <property type="entry name" value="Urease, subunit C, domain 1"/>
    <property type="match status" value="1"/>
</dbReference>
<feature type="domain" description="Amidohydrolase-related" evidence="5">
    <location>
        <begin position="46"/>
        <end position="392"/>
    </location>
</feature>
<keyword evidence="2 4" id="KW-0378">Hydrolase</keyword>
<feature type="binding site" evidence="4">
    <location>
        <position position="204"/>
    </location>
    <ligand>
        <name>substrate</name>
    </ligand>
</feature>
<dbReference type="Proteomes" id="UP000095455">
    <property type="component" value="Unassembled WGS sequence"/>
</dbReference>
<reference evidence="13" key="5">
    <citation type="submission" date="2023-03" db="EMBL/GenBank/DDBJ databases">
        <title>Parabacteroides distasonis, a bacteria resistant against UC.</title>
        <authorList>
            <person name="Dai W."/>
        </authorList>
    </citation>
    <scope>NUCLEOTIDE SEQUENCE</scope>
    <source>
        <strain evidence="13">F1-28</strain>
    </source>
</reference>
<evidence type="ECO:0000313" key="9">
    <source>
        <dbReference type="EMBL" id="MDB9003635.1"/>
    </source>
</evidence>
<proteinExistence type="inferred from homology"/>
<feature type="binding site" evidence="4">
    <location>
        <position position="290"/>
    </location>
    <ligand>
        <name>Zn(2+)</name>
        <dbReference type="ChEBI" id="CHEBI:29105"/>
    </ligand>
</feature>
<dbReference type="SUPFAM" id="SSF51556">
    <property type="entry name" value="Metallo-dependent hydrolases"/>
    <property type="match status" value="1"/>
</dbReference>
<evidence type="ECO:0000313" key="14">
    <source>
        <dbReference type="Proteomes" id="UP000095332"/>
    </source>
</evidence>
<dbReference type="EMBL" id="JAQMPJ010000001">
    <property type="protein sequence ID" value="MDB9003635.1"/>
    <property type="molecule type" value="Genomic_DNA"/>
</dbReference>
<gene>
    <name evidence="8" type="primary">atzA</name>
    <name evidence="4" type="synonym">mtaD</name>
    <name evidence="7" type="ORF">ERS852380_02142</name>
    <name evidence="6" type="ORF">ERS852429_00469</name>
    <name evidence="8" type="ORF">ERS852560_00252</name>
    <name evidence="12" type="ORF">FSA05_10850</name>
    <name evidence="11" type="ORF">GKD54_01105</name>
    <name evidence="10" type="ORF">GKD58_01105</name>
    <name evidence="13" type="ORF">P2T59_05890</name>
    <name evidence="9" type="ORF">PN599_01295</name>
</gene>
<dbReference type="InterPro" id="IPR011059">
    <property type="entry name" value="Metal-dep_hydrolase_composite"/>
</dbReference>
<dbReference type="InterPro" id="IPR006680">
    <property type="entry name" value="Amidohydro-rel"/>
</dbReference>
<dbReference type="CDD" id="cd01298">
    <property type="entry name" value="ATZ_TRZ_like"/>
    <property type="match status" value="1"/>
</dbReference>
<dbReference type="EMBL" id="CYXP01000001">
    <property type="protein sequence ID" value="CUM76710.1"/>
    <property type="molecule type" value="Genomic_DNA"/>
</dbReference>
<dbReference type="GO" id="GO:0046872">
    <property type="term" value="F:metal ion binding"/>
    <property type="evidence" value="ECO:0007669"/>
    <property type="project" value="UniProtKB-KW"/>
</dbReference>
<evidence type="ECO:0000313" key="8">
    <source>
        <dbReference type="EMBL" id="CUP54576.1"/>
    </source>
</evidence>
<evidence type="ECO:0000313" key="10">
    <source>
        <dbReference type="EMBL" id="MRY82880.1"/>
    </source>
</evidence>
<feature type="binding site" evidence="4">
    <location>
        <position position="54"/>
    </location>
    <ligand>
        <name>Zn(2+)</name>
        <dbReference type="ChEBI" id="CHEBI:29105"/>
    </ligand>
</feature>
<dbReference type="EMBL" id="CP120353">
    <property type="protein sequence ID" value="WET65516.1"/>
    <property type="molecule type" value="Genomic_DNA"/>
</dbReference>
<evidence type="ECO:0000313" key="13">
    <source>
        <dbReference type="EMBL" id="WET65516.1"/>
    </source>
</evidence>
<dbReference type="Proteomes" id="UP000315827">
    <property type="component" value="Unassembled WGS sequence"/>
</dbReference>
<dbReference type="Proteomes" id="UP000450599">
    <property type="component" value="Unassembled WGS sequence"/>
</dbReference>
<dbReference type="EMBL" id="WKMW01000001">
    <property type="protein sequence ID" value="MRY82880.1"/>
    <property type="molecule type" value="Genomic_DNA"/>
</dbReference>
<evidence type="ECO:0000313" key="16">
    <source>
        <dbReference type="Proteomes" id="UP000095591"/>
    </source>
</evidence>
<dbReference type="Proteomes" id="UP000095332">
    <property type="component" value="Unassembled WGS sequence"/>
</dbReference>
<dbReference type="PANTHER" id="PTHR43794:SF11">
    <property type="entry name" value="AMIDOHYDROLASE-RELATED DOMAIN-CONTAINING PROTEIN"/>
    <property type="match status" value="1"/>
</dbReference>
<sequence length="418" mass="46814">MSILIKNVLFNDRTIDIYIEGKEIKQIGEGLSFPADKILDGSRKAVIPGFVNAHTHAAMTLFRGFGDDMPLMPWLEQKIWPNEAKMTREDVYWGAKLACLEMIKSGTTTFFDMYQRPRVTADVTEEMGLRGIIAGVCFDGFDKEEAEKCKRHNERLIQDVDNYSKRVRFSIGPHAIYTVSGELLKWAHRFAMEHQIPIHLHLAETEGEVKDSLDRFGLTPVRYLYKLGVLSPRLIIAHGIYIDDDELRMLADHEVKVVHNPASNMKLASGIHFKFKEMRQLGITVGLGTDGCSSSNNLDMIEAMKLASLLGKAWRKDPEALTANEMLQAATAEGAAMFGLKAGQIKEGYLADLCLIDLNTPAFTPNFNFVSNLVYAANGSCVDTVICDGKILMENKKVPGEDEIMEKATEIAYNLMKR</sequence>
<dbReference type="Pfam" id="PF01979">
    <property type="entry name" value="Amidohydro_1"/>
    <property type="match status" value="1"/>
</dbReference>
<dbReference type="EMBL" id="WKMX01000001">
    <property type="protein sequence ID" value="MRZ04833.1"/>
    <property type="molecule type" value="Genomic_DNA"/>
</dbReference>
<reference evidence="12 17" key="3">
    <citation type="submission" date="2019-07" db="EMBL/GenBank/DDBJ databases">
        <title>Genome sequencing of Parabacteroides distasonis iSURF_7.</title>
        <authorList>
            <person name="Degefu H.N."/>
            <person name="Ruoff K.L."/>
            <person name="Price C.E."/>
            <person name="Valls R.A."/>
            <person name="O'Toole G.A."/>
        </authorList>
    </citation>
    <scope>NUCLEOTIDE SEQUENCE [LARGE SCALE GENOMIC DNA]</scope>
    <source>
        <strain evidence="12 17">CFPLTA003_1B</strain>
    </source>
</reference>
<reference evidence="18 19" key="2">
    <citation type="journal article" date="2019" name="Nat. Med.">
        <title>A library of human gut bacterial isolates paired with longitudinal multiomics data enables mechanistic microbiome research.</title>
        <authorList>
            <person name="Poyet M."/>
            <person name="Groussin M."/>
            <person name="Gibbons S.M."/>
            <person name="Avila-Pacheco J."/>
            <person name="Jiang X."/>
            <person name="Kearney S.M."/>
            <person name="Perrotta A.R."/>
            <person name="Berdy B."/>
            <person name="Zhao S."/>
            <person name="Lieberman T.D."/>
            <person name="Swanson P.K."/>
            <person name="Smith M."/>
            <person name="Roesemann S."/>
            <person name="Alexander J.E."/>
            <person name="Rich S.A."/>
            <person name="Livny J."/>
            <person name="Vlamakis H."/>
            <person name="Clish C."/>
            <person name="Bullock K."/>
            <person name="Deik A."/>
            <person name="Scott J."/>
            <person name="Pierce K.A."/>
            <person name="Xavier R.J."/>
            <person name="Alm E.J."/>
        </authorList>
    </citation>
    <scope>NUCLEOTIDE SEQUENCE [LARGE SCALE GENOMIC DNA]</scope>
    <source>
        <strain evidence="11 19">BIOML-A10</strain>
        <strain evidence="10 18">BIOML-A11</strain>
    </source>
</reference>
<dbReference type="GO" id="GO:0090614">
    <property type="term" value="F:5'-methylthioadenosine deaminase activity"/>
    <property type="evidence" value="ECO:0007669"/>
    <property type="project" value="UniProtKB-UniRule"/>
</dbReference>
<dbReference type="EMBL" id="VOHW01000005">
    <property type="protein sequence ID" value="TWV61804.1"/>
    <property type="molecule type" value="Genomic_DNA"/>
</dbReference>
<comment type="catalytic activity">
    <reaction evidence="4">
        <text>S-methyl-5'-thioadenosine + H2O + H(+) = S-methyl-5'-thioinosine + NH4(+)</text>
        <dbReference type="Rhea" id="RHEA:25025"/>
        <dbReference type="ChEBI" id="CHEBI:15377"/>
        <dbReference type="ChEBI" id="CHEBI:15378"/>
        <dbReference type="ChEBI" id="CHEBI:17509"/>
        <dbReference type="ChEBI" id="CHEBI:28938"/>
        <dbReference type="ChEBI" id="CHEBI:48595"/>
        <dbReference type="EC" id="3.5.4.31"/>
    </reaction>
</comment>
<dbReference type="Proteomes" id="UP000095591">
    <property type="component" value="Unassembled WGS sequence"/>
</dbReference>
<feature type="binding site" evidence="4">
    <location>
        <position position="290"/>
    </location>
    <ligand>
        <name>substrate</name>
    </ligand>
</feature>
<evidence type="ECO:0000313" key="15">
    <source>
        <dbReference type="Proteomes" id="UP000095455"/>
    </source>
</evidence>
<feature type="binding site" evidence="4">
    <location>
        <position position="83"/>
    </location>
    <ligand>
        <name>substrate</name>
    </ligand>
</feature>
<feature type="binding site" evidence="4">
    <location>
        <position position="201"/>
    </location>
    <ligand>
        <name>Zn(2+)</name>
        <dbReference type="ChEBI" id="CHEBI:29105"/>
    </ligand>
</feature>
<evidence type="ECO:0000313" key="6">
    <source>
        <dbReference type="EMBL" id="CUM76710.1"/>
    </source>
</evidence>
<reference evidence="14 15" key="1">
    <citation type="submission" date="2015-09" db="EMBL/GenBank/DDBJ databases">
        <authorList>
            <consortium name="Pathogen Informatics"/>
        </authorList>
    </citation>
    <scope>NUCLEOTIDE SEQUENCE [LARGE SCALE GENOMIC DNA]</scope>
    <source>
        <strain evidence="7 15">2789STDY5608822</strain>
        <strain evidence="6 16">2789STDY5608872</strain>
        <strain evidence="8 14">2789STDY5834948</strain>
    </source>
</reference>
<feature type="binding site" evidence="4">
    <location>
        <position position="174"/>
    </location>
    <ligand>
        <name>substrate</name>
    </ligand>
</feature>
<accession>A0A174P468</accession>
<evidence type="ECO:0000256" key="1">
    <source>
        <dbReference type="ARBA" id="ARBA00022723"/>
    </source>
</evidence>
<keyword evidence="3 4" id="KW-0862">Zinc</keyword>
<dbReference type="PANTHER" id="PTHR43794">
    <property type="entry name" value="AMINOHYDROLASE SSNA-RELATED"/>
    <property type="match status" value="1"/>
</dbReference>
<organism evidence="8 14">
    <name type="scientific">Parabacteroides distasonis</name>
    <dbReference type="NCBI Taxonomy" id="823"/>
    <lineage>
        <taxon>Bacteria</taxon>
        <taxon>Pseudomonadati</taxon>
        <taxon>Bacteroidota</taxon>
        <taxon>Bacteroidia</taxon>
        <taxon>Bacteroidales</taxon>
        <taxon>Tannerellaceae</taxon>
        <taxon>Parabacteroides</taxon>
    </lineage>
</organism>
<name>A0A174P468_PARDI</name>
<dbReference type="EMBL" id="CZBM01000001">
    <property type="protein sequence ID" value="CUP54576.1"/>
    <property type="molecule type" value="Genomic_DNA"/>
</dbReference>
<reference evidence="9" key="4">
    <citation type="submission" date="2023-01" db="EMBL/GenBank/DDBJ databases">
        <title>Human gut microbiome strain richness.</title>
        <authorList>
            <person name="Chen-Liaw A."/>
        </authorList>
    </citation>
    <scope>NUCLEOTIDE SEQUENCE</scope>
    <source>
        <strain evidence="9">RTP21484st1_E5_RTP21484_190118</strain>
    </source>
</reference>
<dbReference type="GO" id="GO:0050270">
    <property type="term" value="F:S-adenosylhomocysteine deaminase activity"/>
    <property type="evidence" value="ECO:0007669"/>
    <property type="project" value="UniProtKB-UniRule"/>
</dbReference>
<evidence type="ECO:0000259" key="5">
    <source>
        <dbReference type="Pfam" id="PF01979"/>
    </source>
</evidence>
<keyword evidence="1 4" id="KW-0479">Metal-binding</keyword>
<dbReference type="EC" id="3.5.4.31" evidence="4"/>
<dbReference type="Proteomes" id="UP001221009">
    <property type="component" value="Chromosome"/>
</dbReference>
<evidence type="ECO:0000313" key="17">
    <source>
        <dbReference type="Proteomes" id="UP000315827"/>
    </source>
</evidence>
<comment type="caution">
    <text evidence="4">Lacks conserved residue(s) required for the propagation of feature annotation.</text>
</comment>
<dbReference type="EMBL" id="CYYK01000007">
    <property type="protein sequence ID" value="CUO37574.1"/>
    <property type="molecule type" value="Genomic_DNA"/>
</dbReference>
<dbReference type="SUPFAM" id="SSF51338">
    <property type="entry name" value="Composite domain of metallo-dependent hydrolases"/>
    <property type="match status" value="1"/>
</dbReference>
<evidence type="ECO:0000256" key="4">
    <source>
        <dbReference type="HAMAP-Rule" id="MF_01281"/>
    </source>
</evidence>
<dbReference type="InterPro" id="IPR032466">
    <property type="entry name" value="Metal_Hydrolase"/>
</dbReference>
<dbReference type="RefSeq" id="WP_008772160.1">
    <property type="nucleotide sequence ID" value="NZ_BAABYH010000001.1"/>
</dbReference>
<evidence type="ECO:0000256" key="3">
    <source>
        <dbReference type="ARBA" id="ARBA00022833"/>
    </source>
</evidence>
<evidence type="ECO:0000313" key="12">
    <source>
        <dbReference type="EMBL" id="TWV61804.1"/>
    </source>
</evidence>
<comment type="similarity">
    <text evidence="4">Belongs to the metallo-dependent hydrolases superfamily. MTA/SAH deaminase family.</text>
</comment>
<feature type="binding site" evidence="4">
    <location>
        <position position="56"/>
    </location>
    <ligand>
        <name>Zn(2+)</name>
        <dbReference type="ChEBI" id="CHEBI:29105"/>
    </ligand>
</feature>